<accession>A0A1R2C8D0</accession>
<keyword evidence="1" id="KW-0853">WD repeat</keyword>
<feature type="compositionally biased region" description="Basic and acidic residues" evidence="2">
    <location>
        <begin position="724"/>
        <end position="742"/>
    </location>
</feature>
<dbReference type="Pfam" id="PF25168">
    <property type="entry name" value="Beta-prop_WDR36-Utp21_2nd"/>
    <property type="match status" value="1"/>
</dbReference>
<evidence type="ECO:0000256" key="2">
    <source>
        <dbReference type="SAM" id="MobiDB-lite"/>
    </source>
</evidence>
<dbReference type="OrthoDB" id="10250769at2759"/>
<dbReference type="Proteomes" id="UP000187209">
    <property type="component" value="Unassembled WGS sequence"/>
</dbReference>
<dbReference type="Pfam" id="PF04192">
    <property type="entry name" value="Utp21"/>
    <property type="match status" value="1"/>
</dbReference>
<dbReference type="GO" id="GO:0034388">
    <property type="term" value="C:Pwp2p-containing subcomplex of 90S preribosome"/>
    <property type="evidence" value="ECO:0007669"/>
    <property type="project" value="TreeGrafter"/>
</dbReference>
<sequence>MDCGVLESYRTLGLVCDDKAFKWHREGESSYLSLPLGRGFLTYKLENLKIRYIGCQLDHTVNAVESYKDLILVAAGKTVSAFHKVRLVKVYLGSEASINEILVFGQYLVALNFAGEVKVWDCESAELLMTIPLPGKGIHLLHPPTYLNKVLVSMKKGRLVLLNVKTGVKIYDFPAICKNLTGEISALENAVALDIVAIGLDTGKIVFGNILQDEVLFTFDQTEPVTSLSVCSMPNFEILASVGTSGYMNIWDLKNKKIQARIRAHNTFPITKVMFVPNEPLILTSSSSDNSIKQWIFDFENPEPRIHKKREGFNTPPNSLRFYNTDHILSISENSLRDISLLNEHQSCFFSSKNIKKSIKSSSSHIKLPPFSSFASSSAREKDWCNIITCNSQYGILWNYDNKAVGEKPIEKKSKSSVLCSAVSECGNFGILALEDGSLEKFNMQSGFHQLSFSGKHNGKIVGVDIDSTNSLAVSASDEGEVYIWDFVIGKLIKVLKGKKIRKIRLHKASNLLAVAVDDGVDVLDVRNGKLARSYDGDRVGDLAFTADSRWLAFCDETGVRIWDLPSDKLIEWVSFPSKVIALDFSPDGRYLATAHSQSLGVFLWLNKSYYTQVIVNRSPKQPRQIVGFDVTKGKNFYSKKVVKIKDLQTTPIENPLENVAALKMPKTITHSTFKTSEMPINRIHALFHLDEIKERNAPIEPPKKPEKVPFFLPDTLGIITYNEENKDKKEEKTEKPHEKDLSNVLSSPHDVVLEFLKSLAPGKIELNLFGLVNDEEVQKFIEFLYVAIESQSNYDFLQSVLGCFLRIHSDKLSKEQAKSLADLQQKVWKKIEEIFLFDISGLERLID</sequence>
<dbReference type="InterPro" id="IPR036322">
    <property type="entry name" value="WD40_repeat_dom_sf"/>
</dbReference>
<evidence type="ECO:0000259" key="4">
    <source>
        <dbReference type="Pfam" id="PF25171"/>
    </source>
</evidence>
<proteinExistence type="predicted"/>
<dbReference type="PROSITE" id="PS50082">
    <property type="entry name" value="WD_REPEATS_2"/>
    <property type="match status" value="1"/>
</dbReference>
<keyword evidence="6" id="KW-1185">Reference proteome</keyword>
<dbReference type="InterPro" id="IPR015943">
    <property type="entry name" value="WD40/YVTN_repeat-like_dom_sf"/>
</dbReference>
<evidence type="ECO:0000256" key="1">
    <source>
        <dbReference type="PROSITE-ProRule" id="PRU00221"/>
    </source>
</evidence>
<dbReference type="InterPro" id="IPR007319">
    <property type="entry name" value="WDR36/Utp21_C"/>
</dbReference>
<dbReference type="Pfam" id="PF25171">
    <property type="entry name" value="Beta-prop_WDR36-Utp21_1st"/>
    <property type="match status" value="1"/>
</dbReference>
<feature type="domain" description="WDR36/Utp21 C-terminal" evidence="3">
    <location>
        <begin position="677"/>
        <end position="835"/>
    </location>
</feature>
<evidence type="ECO:0008006" key="7">
    <source>
        <dbReference type="Google" id="ProtNLM"/>
    </source>
</evidence>
<dbReference type="PANTHER" id="PTHR22840">
    <property type="entry name" value="WD REPEAT-CONTAINING PROTEIN 36"/>
    <property type="match status" value="1"/>
</dbReference>
<protein>
    <recommendedName>
        <fullName evidence="7">Small-subunit processome Utp21 domain-containing protein</fullName>
    </recommendedName>
</protein>
<feature type="region of interest" description="Disordered" evidence="2">
    <location>
        <begin position="723"/>
        <end position="743"/>
    </location>
</feature>
<dbReference type="GO" id="GO:0032040">
    <property type="term" value="C:small-subunit processome"/>
    <property type="evidence" value="ECO:0007669"/>
    <property type="project" value="InterPro"/>
</dbReference>
<dbReference type="GO" id="GO:0006364">
    <property type="term" value="P:rRNA processing"/>
    <property type="evidence" value="ECO:0007669"/>
    <property type="project" value="InterPro"/>
</dbReference>
<dbReference type="AlphaFoldDB" id="A0A1R2C8D0"/>
<dbReference type="SMART" id="SM00320">
    <property type="entry name" value="WD40"/>
    <property type="match status" value="7"/>
</dbReference>
<reference evidence="5 6" key="1">
    <citation type="submission" date="2016-11" db="EMBL/GenBank/DDBJ databases">
        <title>The macronuclear genome of Stentor coeruleus: a giant cell with tiny introns.</title>
        <authorList>
            <person name="Slabodnick M."/>
            <person name="Ruby J.G."/>
            <person name="Reiff S.B."/>
            <person name="Swart E.C."/>
            <person name="Gosai S."/>
            <person name="Prabakaran S."/>
            <person name="Witkowska E."/>
            <person name="Larue G.E."/>
            <person name="Fisher S."/>
            <person name="Freeman R.M."/>
            <person name="Gunawardena J."/>
            <person name="Chu W."/>
            <person name="Stover N.A."/>
            <person name="Gregory B.D."/>
            <person name="Nowacki M."/>
            <person name="Derisi J."/>
            <person name="Roy S.W."/>
            <person name="Marshall W.F."/>
            <person name="Sood P."/>
        </authorList>
    </citation>
    <scope>NUCLEOTIDE SEQUENCE [LARGE SCALE GENOMIC DNA]</scope>
    <source>
        <strain evidence="5">WM001</strain>
    </source>
</reference>
<evidence type="ECO:0000313" key="6">
    <source>
        <dbReference type="Proteomes" id="UP000187209"/>
    </source>
</evidence>
<gene>
    <name evidence="5" type="ORF">SteCoe_13519</name>
</gene>
<organism evidence="5 6">
    <name type="scientific">Stentor coeruleus</name>
    <dbReference type="NCBI Taxonomy" id="5963"/>
    <lineage>
        <taxon>Eukaryota</taxon>
        <taxon>Sar</taxon>
        <taxon>Alveolata</taxon>
        <taxon>Ciliophora</taxon>
        <taxon>Postciliodesmatophora</taxon>
        <taxon>Heterotrichea</taxon>
        <taxon>Heterotrichida</taxon>
        <taxon>Stentoridae</taxon>
        <taxon>Stentor</taxon>
    </lineage>
</organism>
<dbReference type="Gene3D" id="2.130.10.10">
    <property type="entry name" value="YVTN repeat-like/Quinoprotein amine dehydrogenase"/>
    <property type="match status" value="2"/>
</dbReference>
<name>A0A1R2C8D0_9CILI</name>
<dbReference type="PANTHER" id="PTHR22840:SF12">
    <property type="entry name" value="WD REPEAT-CONTAINING PROTEIN 36"/>
    <property type="match status" value="1"/>
</dbReference>
<feature type="repeat" description="WD" evidence="1">
    <location>
        <begin position="454"/>
        <end position="495"/>
    </location>
</feature>
<dbReference type="InterPro" id="IPR001680">
    <property type="entry name" value="WD40_rpt"/>
</dbReference>
<dbReference type="EMBL" id="MPUH01000244">
    <property type="protein sequence ID" value="OMJ85205.1"/>
    <property type="molecule type" value="Genomic_DNA"/>
</dbReference>
<evidence type="ECO:0000313" key="5">
    <source>
        <dbReference type="EMBL" id="OMJ85205.1"/>
    </source>
</evidence>
<feature type="domain" description="WDR36/Utp21 N-terminal" evidence="4">
    <location>
        <begin position="35"/>
        <end position="298"/>
    </location>
</feature>
<dbReference type="SUPFAM" id="SSF50978">
    <property type="entry name" value="WD40 repeat-like"/>
    <property type="match status" value="2"/>
</dbReference>
<dbReference type="InterPro" id="IPR059157">
    <property type="entry name" value="WDR36-Utp21_N"/>
</dbReference>
<comment type="caution">
    <text evidence="5">The sequence shown here is derived from an EMBL/GenBank/DDBJ whole genome shotgun (WGS) entry which is preliminary data.</text>
</comment>
<evidence type="ECO:0000259" key="3">
    <source>
        <dbReference type="Pfam" id="PF04192"/>
    </source>
</evidence>